<dbReference type="Gene3D" id="3.40.50.300">
    <property type="entry name" value="P-loop containing nucleotide triphosphate hydrolases"/>
    <property type="match status" value="1"/>
</dbReference>
<dbReference type="SUPFAM" id="SSF52540">
    <property type="entry name" value="P-loop containing nucleoside triphosphate hydrolases"/>
    <property type="match status" value="1"/>
</dbReference>
<dbReference type="GO" id="GO:0006261">
    <property type="term" value="P:DNA-templated DNA replication"/>
    <property type="evidence" value="ECO:0007669"/>
    <property type="project" value="TreeGrafter"/>
</dbReference>
<name>A0A511XMU5_9PROT</name>
<dbReference type="InterPro" id="IPR027417">
    <property type="entry name" value="P-loop_NTPase"/>
</dbReference>
<evidence type="ECO:0000256" key="7">
    <source>
        <dbReference type="ARBA" id="ARBA00049244"/>
    </source>
</evidence>
<comment type="catalytic activity">
    <reaction evidence="7">
        <text>DNA(n) + a 2'-deoxyribonucleoside 5'-triphosphate = DNA(n+1) + diphosphate</text>
        <dbReference type="Rhea" id="RHEA:22508"/>
        <dbReference type="Rhea" id="RHEA-COMP:17339"/>
        <dbReference type="Rhea" id="RHEA-COMP:17340"/>
        <dbReference type="ChEBI" id="CHEBI:33019"/>
        <dbReference type="ChEBI" id="CHEBI:61560"/>
        <dbReference type="ChEBI" id="CHEBI:173112"/>
        <dbReference type="EC" id="2.7.7.7"/>
    </reaction>
</comment>
<evidence type="ECO:0000256" key="2">
    <source>
        <dbReference type="ARBA" id="ARBA00022679"/>
    </source>
</evidence>
<dbReference type="EC" id="2.7.7.7" evidence="1"/>
<comment type="similarity">
    <text evidence="6">Belongs to the DNA polymerase HolA subunit family.</text>
</comment>
<dbReference type="AlphaFoldDB" id="A0A511XMU5"/>
<reference evidence="8 9" key="1">
    <citation type="submission" date="2019-07" db="EMBL/GenBank/DDBJ databases">
        <title>Whole genome shotgun sequence of Acetobacter oeni NBRC 105207.</title>
        <authorList>
            <person name="Hosoyama A."/>
            <person name="Uohara A."/>
            <person name="Ohji S."/>
            <person name="Ichikawa N."/>
        </authorList>
    </citation>
    <scope>NUCLEOTIDE SEQUENCE [LARGE SCALE GENOMIC DNA]</scope>
    <source>
        <strain evidence="8 9">NBRC 105207</strain>
    </source>
</reference>
<accession>A0A511XMU5</accession>
<dbReference type="InterPro" id="IPR005790">
    <property type="entry name" value="DNA_polIII_delta"/>
</dbReference>
<dbReference type="SUPFAM" id="SSF48019">
    <property type="entry name" value="post-AAA+ oligomerization domain-like"/>
    <property type="match status" value="1"/>
</dbReference>
<keyword evidence="9" id="KW-1185">Reference proteome</keyword>
<keyword evidence="2" id="KW-0808">Transferase</keyword>
<evidence type="ECO:0000256" key="1">
    <source>
        <dbReference type="ARBA" id="ARBA00012417"/>
    </source>
</evidence>
<protein>
    <recommendedName>
        <fullName evidence="1">DNA-directed DNA polymerase</fullName>
        <ecNumber evidence="1">2.7.7.7</ecNumber>
    </recommendedName>
</protein>
<keyword evidence="4" id="KW-0235">DNA replication</keyword>
<evidence type="ECO:0000313" key="8">
    <source>
        <dbReference type="EMBL" id="GEN64267.1"/>
    </source>
</evidence>
<dbReference type="NCBIfam" id="TIGR01128">
    <property type="entry name" value="holA"/>
    <property type="match status" value="1"/>
</dbReference>
<keyword evidence="3" id="KW-0548">Nucleotidyltransferase</keyword>
<dbReference type="PANTHER" id="PTHR34388:SF1">
    <property type="entry name" value="DNA POLYMERASE III SUBUNIT DELTA"/>
    <property type="match status" value="1"/>
</dbReference>
<keyword evidence="5" id="KW-0239">DNA-directed DNA polymerase</keyword>
<proteinExistence type="inferred from homology"/>
<gene>
    <name evidence="8" type="ORF">AOE01nite_24910</name>
</gene>
<dbReference type="GO" id="GO:0009360">
    <property type="term" value="C:DNA polymerase III complex"/>
    <property type="evidence" value="ECO:0007669"/>
    <property type="project" value="TreeGrafter"/>
</dbReference>
<dbReference type="Gene3D" id="1.10.8.60">
    <property type="match status" value="1"/>
</dbReference>
<evidence type="ECO:0000256" key="6">
    <source>
        <dbReference type="ARBA" id="ARBA00034754"/>
    </source>
</evidence>
<organism evidence="8 9">
    <name type="scientific">Acetobacter oeni</name>
    <dbReference type="NCBI Taxonomy" id="304077"/>
    <lineage>
        <taxon>Bacteria</taxon>
        <taxon>Pseudomonadati</taxon>
        <taxon>Pseudomonadota</taxon>
        <taxon>Alphaproteobacteria</taxon>
        <taxon>Acetobacterales</taxon>
        <taxon>Acetobacteraceae</taxon>
        <taxon>Acetobacter</taxon>
    </lineage>
</organism>
<dbReference type="EMBL" id="BJYG01000037">
    <property type="protein sequence ID" value="GEN64267.1"/>
    <property type="molecule type" value="Genomic_DNA"/>
</dbReference>
<evidence type="ECO:0000256" key="5">
    <source>
        <dbReference type="ARBA" id="ARBA00022932"/>
    </source>
</evidence>
<dbReference type="GO" id="GO:0003887">
    <property type="term" value="F:DNA-directed DNA polymerase activity"/>
    <property type="evidence" value="ECO:0007669"/>
    <property type="project" value="UniProtKB-KW"/>
</dbReference>
<sequence length="339" mass="36710">MVKVDTRSIGKVLNAPDAWRFVLLHGDDSGLIREYASDLVKRVAGSLDDPFRVAALSRETHDRFEEEATALSLDGGQRVVWVREGTDSLARPVSSVLDGAGSAVIIVEAGVLPARGKLRKLAEERSDSASIGCYPEEGRALENSVRQMFAERQVGITSEALGWLVSQLGADRIGVRNEIEKLALYAGPDHELDLEDVRICIGDSGSASIDDSVFLAMEGDRGGTDLALERALSEGANPVAVARVLLGHIGRLRRVKAATEQGQSQSEAMKSLRPPVFFKKQQGFERALGLWSLPALTDLARRTQAFELSCKQTGAMDVLLCRRHLSVIAARAAAAARRR</sequence>
<comment type="caution">
    <text evidence="8">The sequence shown here is derived from an EMBL/GenBank/DDBJ whole genome shotgun (WGS) entry which is preliminary data.</text>
</comment>
<dbReference type="PANTHER" id="PTHR34388">
    <property type="entry name" value="DNA POLYMERASE III SUBUNIT DELTA"/>
    <property type="match status" value="1"/>
</dbReference>
<evidence type="ECO:0000313" key="9">
    <source>
        <dbReference type="Proteomes" id="UP000321746"/>
    </source>
</evidence>
<evidence type="ECO:0000256" key="4">
    <source>
        <dbReference type="ARBA" id="ARBA00022705"/>
    </source>
</evidence>
<dbReference type="Gene3D" id="1.20.272.10">
    <property type="match status" value="1"/>
</dbReference>
<evidence type="ECO:0000256" key="3">
    <source>
        <dbReference type="ARBA" id="ARBA00022695"/>
    </source>
</evidence>
<dbReference type="Proteomes" id="UP000321746">
    <property type="component" value="Unassembled WGS sequence"/>
</dbReference>
<dbReference type="GO" id="GO:0003677">
    <property type="term" value="F:DNA binding"/>
    <property type="evidence" value="ECO:0007669"/>
    <property type="project" value="InterPro"/>
</dbReference>
<dbReference type="InterPro" id="IPR008921">
    <property type="entry name" value="DNA_pol3_clamp-load_cplx_C"/>
</dbReference>